<proteinExistence type="predicted"/>
<sequence length="138" mass="16059">MMRYAHCQQHNIITARIKVVKKHVTLAGYATKTPNWSRNFTEDAKQHGINPAGIAPVTRSMLLRRKESTELPINTRDQLKGIGRYTLLTDGYSDARHKYQFYTGHSRYVGNHEIVLERDSSFASEILHERFFLSNYLY</sequence>
<reference evidence="1" key="2">
    <citation type="submission" date="2022-06" db="UniProtKB">
        <authorList>
            <consortium name="EnsemblMetazoa"/>
        </authorList>
    </citation>
    <scope>IDENTIFICATION</scope>
    <source>
        <strain evidence="1">DF5081</strain>
    </source>
</reference>
<keyword evidence="2" id="KW-1185">Reference proteome</keyword>
<reference evidence="2" key="1">
    <citation type="submission" date="2010-08" db="EMBL/GenBank/DDBJ databases">
        <authorList>
            <consortium name="Caenorhabditis japonica Sequencing Consortium"/>
            <person name="Wilson R.K."/>
        </authorList>
    </citation>
    <scope>NUCLEOTIDE SEQUENCE [LARGE SCALE GENOMIC DNA]</scope>
    <source>
        <strain evidence="2">DF5081</strain>
    </source>
</reference>
<protein>
    <submittedName>
        <fullName evidence="1">Uncharacterized protein</fullName>
    </submittedName>
</protein>
<evidence type="ECO:0000313" key="2">
    <source>
        <dbReference type="Proteomes" id="UP000005237"/>
    </source>
</evidence>
<dbReference type="Proteomes" id="UP000005237">
    <property type="component" value="Unassembled WGS sequence"/>
</dbReference>
<dbReference type="AlphaFoldDB" id="A0A8R1E321"/>
<dbReference type="EnsemblMetazoa" id="CJA21256.1">
    <property type="protein sequence ID" value="CJA21256.1"/>
    <property type="gene ID" value="WBGene00176828"/>
</dbReference>
<accession>A0A8R1E321</accession>
<name>A0A8R1E321_CAEJA</name>
<evidence type="ECO:0000313" key="1">
    <source>
        <dbReference type="EnsemblMetazoa" id="CJA21256.1"/>
    </source>
</evidence>
<organism evidence="1 2">
    <name type="scientific">Caenorhabditis japonica</name>
    <dbReference type="NCBI Taxonomy" id="281687"/>
    <lineage>
        <taxon>Eukaryota</taxon>
        <taxon>Metazoa</taxon>
        <taxon>Ecdysozoa</taxon>
        <taxon>Nematoda</taxon>
        <taxon>Chromadorea</taxon>
        <taxon>Rhabditida</taxon>
        <taxon>Rhabditina</taxon>
        <taxon>Rhabditomorpha</taxon>
        <taxon>Rhabditoidea</taxon>
        <taxon>Rhabditidae</taxon>
        <taxon>Peloderinae</taxon>
        <taxon>Caenorhabditis</taxon>
    </lineage>
</organism>